<feature type="repeat" description="ARM" evidence="7">
    <location>
        <begin position="77"/>
        <end position="119"/>
    </location>
</feature>
<evidence type="ECO:0000256" key="1">
    <source>
        <dbReference type="ARBA" id="ARBA00004173"/>
    </source>
</evidence>
<evidence type="ECO:0000256" key="5">
    <source>
        <dbReference type="ARBA" id="ARBA00022824"/>
    </source>
</evidence>
<gene>
    <name evidence="9" type="primary">LOC108744210</name>
</gene>
<keyword evidence="5" id="KW-0256">Endoplasmic reticulum</keyword>
<dbReference type="FunCoup" id="A0A1W4XSG1">
    <property type="interactions" value="2125"/>
</dbReference>
<comment type="subcellular location">
    <subcellularLocation>
        <location evidence="3">Cytoplasm</location>
        <location evidence="3">Cytosol</location>
    </subcellularLocation>
    <subcellularLocation>
        <location evidence="2">Endoplasmic reticulum</location>
    </subcellularLocation>
    <subcellularLocation>
        <location evidence="1">Mitochondrion</location>
    </subcellularLocation>
</comment>
<reference evidence="9" key="1">
    <citation type="submission" date="2025-08" db="UniProtKB">
        <authorList>
            <consortium name="RefSeq"/>
        </authorList>
    </citation>
    <scope>IDENTIFICATION</scope>
    <source>
        <tissue evidence="9">Entire body</tissue>
    </source>
</reference>
<dbReference type="Proteomes" id="UP000192223">
    <property type="component" value="Unplaced"/>
</dbReference>
<evidence type="ECO:0000313" key="9">
    <source>
        <dbReference type="RefSeq" id="XP_018335360.1"/>
    </source>
</evidence>
<dbReference type="AlphaFoldDB" id="A0A1W4XSG1"/>
<dbReference type="KEGG" id="apln:108744210"/>
<dbReference type="GeneID" id="108744210"/>
<sequence>MNINLNNLNNETSSQNEAEVNSILSSLVTSRESKCINTEPIEKLICSENLKTRTFTAQAIAELAKTDINRELFTNEKVLSLLVKLFHDEDEELTVQTCRAIANITFENQKAQSLLGTDGLNEIISVLKSSSNNVKLRRVLCGCLLNVVMNSDELQKEEIRKNLLRIIENICEQQFEDFEEFEDAFYYLLSIINILAEHLDENTTLSDNLLKILVGILKVSLNFAISSICLDIIQGQLANNDVKLFLAKQGICELVFQLIEQYKSQIDDEDSRLLLKSACDLIVLILTGDESMEYLYDKGNGKLYQNMLLWLDSDDIDLKSTGILAIGNFARNDSHCIQMTQNKTAKKLLEVLSENNCTNGDIKLKHALLSTLRNLVIPAQNKAQILNDGLIEILYPLLQVNHETVIFKLLGTIRMVIDGQEEAALNLATRPEFIKKLVEYCFNSDHIGVRGEATRLLAWLIKHCHSSKPFPLILETKDCIRSVVEMISSNFAVMQNEALYALNLICFVYFTKDKEEEYECNSSTNKNINRNEDDFNREKGEEKLCQALKEADVGKHLTFVLNKYREKMDKETIGNVVTFLEQVTKSGELVQHLKDSGVHEALAKIREQKNAEASAGKITALINVIENV</sequence>
<dbReference type="PROSITE" id="PS50176">
    <property type="entry name" value="ARM_REPEAT"/>
    <property type="match status" value="1"/>
</dbReference>
<dbReference type="Gene3D" id="1.25.10.10">
    <property type="entry name" value="Leucine-rich Repeat Variant"/>
    <property type="match status" value="2"/>
</dbReference>
<dbReference type="STRING" id="224129.A0A1W4XSG1"/>
<dbReference type="FunFam" id="1.25.10.10:FF:000369">
    <property type="entry name" value="Vimar"/>
    <property type="match status" value="1"/>
</dbReference>
<dbReference type="GO" id="GO:0005829">
    <property type="term" value="C:cytosol"/>
    <property type="evidence" value="ECO:0007669"/>
    <property type="project" value="UniProtKB-SubCell"/>
</dbReference>
<keyword evidence="4" id="KW-0963">Cytoplasm</keyword>
<accession>A0A1W4XSG1</accession>
<evidence type="ECO:0000256" key="2">
    <source>
        <dbReference type="ARBA" id="ARBA00004240"/>
    </source>
</evidence>
<proteinExistence type="predicted"/>
<dbReference type="RefSeq" id="XP_018335360.1">
    <property type="nucleotide sequence ID" value="XM_018479858.1"/>
</dbReference>
<dbReference type="GO" id="GO:0005739">
    <property type="term" value="C:mitochondrion"/>
    <property type="evidence" value="ECO:0007669"/>
    <property type="project" value="UniProtKB-SubCell"/>
</dbReference>
<protein>
    <submittedName>
        <fullName evidence="9">Rap1 GTPase-GDP dissociation stimulator 1</fullName>
    </submittedName>
</protein>
<dbReference type="SMART" id="SM00185">
    <property type="entry name" value="ARM"/>
    <property type="match status" value="4"/>
</dbReference>
<dbReference type="GO" id="GO:0005085">
    <property type="term" value="F:guanyl-nucleotide exchange factor activity"/>
    <property type="evidence" value="ECO:0007669"/>
    <property type="project" value="InterPro"/>
</dbReference>
<dbReference type="GO" id="GO:0005783">
    <property type="term" value="C:endoplasmic reticulum"/>
    <property type="evidence" value="ECO:0007669"/>
    <property type="project" value="UniProtKB-SubCell"/>
</dbReference>
<dbReference type="InterPro" id="IPR000225">
    <property type="entry name" value="Armadillo"/>
</dbReference>
<evidence type="ECO:0000256" key="6">
    <source>
        <dbReference type="ARBA" id="ARBA00023128"/>
    </source>
</evidence>
<keyword evidence="8" id="KW-1185">Reference proteome</keyword>
<evidence type="ECO:0000256" key="4">
    <source>
        <dbReference type="ARBA" id="ARBA00022490"/>
    </source>
</evidence>
<dbReference type="OrthoDB" id="26149at2759"/>
<keyword evidence="6" id="KW-0496">Mitochondrion</keyword>
<dbReference type="SUPFAM" id="SSF48371">
    <property type="entry name" value="ARM repeat"/>
    <property type="match status" value="2"/>
</dbReference>
<name>A0A1W4XSG1_AGRPL</name>
<evidence type="ECO:0000256" key="7">
    <source>
        <dbReference type="PROSITE-ProRule" id="PRU00259"/>
    </source>
</evidence>
<dbReference type="CTD" id="35609"/>
<evidence type="ECO:0000313" key="8">
    <source>
        <dbReference type="Proteomes" id="UP000192223"/>
    </source>
</evidence>
<dbReference type="InterPro" id="IPR011989">
    <property type="entry name" value="ARM-like"/>
</dbReference>
<dbReference type="InParanoid" id="A0A1W4XSG1"/>
<dbReference type="InterPro" id="IPR016024">
    <property type="entry name" value="ARM-type_fold"/>
</dbReference>
<organism evidence="8 9">
    <name type="scientific">Agrilus planipennis</name>
    <name type="common">Emerald ash borer</name>
    <name type="synonym">Agrilus marcopoli</name>
    <dbReference type="NCBI Taxonomy" id="224129"/>
    <lineage>
        <taxon>Eukaryota</taxon>
        <taxon>Metazoa</taxon>
        <taxon>Ecdysozoa</taxon>
        <taxon>Arthropoda</taxon>
        <taxon>Hexapoda</taxon>
        <taxon>Insecta</taxon>
        <taxon>Pterygota</taxon>
        <taxon>Neoptera</taxon>
        <taxon>Endopterygota</taxon>
        <taxon>Coleoptera</taxon>
        <taxon>Polyphaga</taxon>
        <taxon>Elateriformia</taxon>
        <taxon>Buprestoidea</taxon>
        <taxon>Buprestidae</taxon>
        <taxon>Agrilinae</taxon>
        <taxon>Agrilus</taxon>
    </lineage>
</organism>
<dbReference type="PANTHER" id="PTHR10957">
    <property type="entry name" value="RAP1 GTPASE-GDP DISSOCIATION STIMULATOR 1"/>
    <property type="match status" value="1"/>
</dbReference>
<dbReference type="InterPro" id="IPR040144">
    <property type="entry name" value="RAP1GDS1"/>
</dbReference>
<evidence type="ECO:0000256" key="3">
    <source>
        <dbReference type="ARBA" id="ARBA00004514"/>
    </source>
</evidence>